<dbReference type="RefSeq" id="WP_027272341.1">
    <property type="nucleotide sequence ID" value="NZ_CAAAJE010000041.1"/>
</dbReference>
<feature type="transmembrane region" description="Helical" evidence="1">
    <location>
        <begin position="65"/>
        <end position="86"/>
    </location>
</feature>
<accession>A0A0W0YQB1</accession>
<keyword evidence="1" id="KW-0472">Membrane</keyword>
<protein>
    <submittedName>
        <fullName evidence="2">Uncharacterized protein</fullName>
    </submittedName>
</protein>
<dbReference type="STRING" id="28087.Lsai_0668"/>
<dbReference type="eggNOG" id="ENOG5031ECW">
    <property type="taxonomic scope" value="Bacteria"/>
</dbReference>
<dbReference type="OrthoDB" id="5654273at2"/>
<keyword evidence="1" id="KW-0812">Transmembrane</keyword>
<reference evidence="2 3" key="1">
    <citation type="submission" date="2015-11" db="EMBL/GenBank/DDBJ databases">
        <title>Genomic analysis of 38 Legionella species identifies large and diverse effector repertoires.</title>
        <authorList>
            <person name="Burstein D."/>
            <person name="Amaro F."/>
            <person name="Zusman T."/>
            <person name="Lifshitz Z."/>
            <person name="Cohen O."/>
            <person name="Gilbert J.A."/>
            <person name="Pupko T."/>
            <person name="Shuman H.A."/>
            <person name="Segal G."/>
        </authorList>
    </citation>
    <scope>NUCLEOTIDE SEQUENCE [LARGE SCALE GENOMIC DNA]</scope>
    <source>
        <strain evidence="2 3">Mt.St.Helens-4</strain>
    </source>
</reference>
<dbReference type="PATRIC" id="fig|28087.4.peg.714"/>
<name>A0A0W0YQB1_9GAMM</name>
<sequence length="101" mass="11316">MDKYRSLVMLLLMSALLIAPLKLPTCPKQSVSSPALLSFAVTPCSPQQVMNNGCFSAPYWLQDEFYLTSKLILPCLLGLLSFLLVFSKYNSPLDEIYRPPI</sequence>
<dbReference type="AlphaFoldDB" id="A0A0W0YQB1"/>
<evidence type="ECO:0000313" key="2">
    <source>
        <dbReference type="EMBL" id="KTD59064.1"/>
    </source>
</evidence>
<gene>
    <name evidence="2" type="ORF">Lsai_0668</name>
</gene>
<dbReference type="EMBL" id="LNYV01000009">
    <property type="protein sequence ID" value="KTD59064.1"/>
    <property type="molecule type" value="Genomic_DNA"/>
</dbReference>
<evidence type="ECO:0000313" key="3">
    <source>
        <dbReference type="Proteomes" id="UP000054621"/>
    </source>
</evidence>
<proteinExistence type="predicted"/>
<comment type="caution">
    <text evidence="2">The sequence shown here is derived from an EMBL/GenBank/DDBJ whole genome shotgun (WGS) entry which is preliminary data.</text>
</comment>
<evidence type="ECO:0000256" key="1">
    <source>
        <dbReference type="SAM" id="Phobius"/>
    </source>
</evidence>
<keyword evidence="1" id="KW-1133">Transmembrane helix</keyword>
<dbReference type="Proteomes" id="UP000054621">
    <property type="component" value="Unassembled WGS sequence"/>
</dbReference>
<organism evidence="2 3">
    <name type="scientific">Legionella sainthelensi</name>
    <dbReference type="NCBI Taxonomy" id="28087"/>
    <lineage>
        <taxon>Bacteria</taxon>
        <taxon>Pseudomonadati</taxon>
        <taxon>Pseudomonadota</taxon>
        <taxon>Gammaproteobacteria</taxon>
        <taxon>Legionellales</taxon>
        <taxon>Legionellaceae</taxon>
        <taxon>Legionella</taxon>
    </lineage>
</organism>